<evidence type="ECO:0000313" key="2">
    <source>
        <dbReference type="Proteomes" id="UP001054821"/>
    </source>
</evidence>
<evidence type="ECO:0000313" key="1">
    <source>
        <dbReference type="EMBL" id="KAI5323831.1"/>
    </source>
</evidence>
<dbReference type="Proteomes" id="UP001054821">
    <property type="component" value="Chromosome 6"/>
</dbReference>
<gene>
    <name evidence="1" type="ORF">L3X38_032904</name>
</gene>
<organism evidence="1 2">
    <name type="scientific">Prunus dulcis</name>
    <name type="common">Almond</name>
    <name type="synonym">Amygdalus dulcis</name>
    <dbReference type="NCBI Taxonomy" id="3755"/>
    <lineage>
        <taxon>Eukaryota</taxon>
        <taxon>Viridiplantae</taxon>
        <taxon>Streptophyta</taxon>
        <taxon>Embryophyta</taxon>
        <taxon>Tracheophyta</taxon>
        <taxon>Spermatophyta</taxon>
        <taxon>Magnoliopsida</taxon>
        <taxon>eudicotyledons</taxon>
        <taxon>Gunneridae</taxon>
        <taxon>Pentapetalae</taxon>
        <taxon>rosids</taxon>
        <taxon>fabids</taxon>
        <taxon>Rosales</taxon>
        <taxon>Rosaceae</taxon>
        <taxon>Amygdaloideae</taxon>
        <taxon>Amygdaleae</taxon>
        <taxon>Prunus</taxon>
    </lineage>
</organism>
<accession>A0AAD4VG20</accession>
<proteinExistence type="predicted"/>
<protein>
    <submittedName>
        <fullName evidence="1">Uncharacterized protein</fullName>
    </submittedName>
</protein>
<dbReference type="EMBL" id="JAJFAZ020000006">
    <property type="protein sequence ID" value="KAI5323831.1"/>
    <property type="molecule type" value="Genomic_DNA"/>
</dbReference>
<reference evidence="1 2" key="1">
    <citation type="journal article" date="2022" name="G3 (Bethesda)">
        <title>Whole-genome sequence and methylome profiling of the almond [Prunus dulcis (Mill.) D.A. Webb] cultivar 'Nonpareil'.</title>
        <authorList>
            <person name="D'Amico-Willman K.M."/>
            <person name="Ouma W.Z."/>
            <person name="Meulia T."/>
            <person name="Sideli G.M."/>
            <person name="Gradziel T.M."/>
            <person name="Fresnedo-Ramirez J."/>
        </authorList>
    </citation>
    <scope>NUCLEOTIDE SEQUENCE [LARGE SCALE GENOMIC DNA]</scope>
    <source>
        <strain evidence="1">Clone GOH B32 T37-40</strain>
    </source>
</reference>
<name>A0AAD4VG20_PRUDU</name>
<dbReference type="AlphaFoldDB" id="A0AAD4VG20"/>
<keyword evidence="2" id="KW-1185">Reference proteome</keyword>
<comment type="caution">
    <text evidence="1">The sequence shown here is derived from an EMBL/GenBank/DDBJ whole genome shotgun (WGS) entry which is preliminary data.</text>
</comment>
<sequence length="184" mass="21487">MWRGGSRMAKDVSPLRKKTSISKLKSSLAEKDGELNSSAADLVSRKDAYFHLVPKNADFSLSYDKLLARFGTYRKSAEKSKFEAITNEYKLGYLECTNRTTPTMPLKMKTSRRSTLTCSLFNMSRSMLWTRKAWVKRMERRKARLMRWRHMLLSGLLELLKAWLVRWMRKKLQTRGPLPESRSG</sequence>